<protein>
    <submittedName>
        <fullName evidence="1">PiggyBac transposable element-derived protein 4</fullName>
    </submittedName>
</protein>
<proteinExistence type="predicted"/>
<dbReference type="PANTHER" id="PTHR46599">
    <property type="entry name" value="PIGGYBAC TRANSPOSABLE ELEMENT-DERIVED PROTEIN 4"/>
    <property type="match status" value="1"/>
</dbReference>
<reference evidence="1 2" key="1">
    <citation type="journal article" date="2021" name="Elife">
        <title>Chloroplast acquisition without the gene transfer in kleptoplastic sea slugs, Plakobranchus ocellatus.</title>
        <authorList>
            <person name="Maeda T."/>
            <person name="Takahashi S."/>
            <person name="Yoshida T."/>
            <person name="Shimamura S."/>
            <person name="Takaki Y."/>
            <person name="Nagai Y."/>
            <person name="Toyoda A."/>
            <person name="Suzuki Y."/>
            <person name="Arimoto A."/>
            <person name="Ishii H."/>
            <person name="Satoh N."/>
            <person name="Nishiyama T."/>
            <person name="Hasebe M."/>
            <person name="Maruyama T."/>
            <person name="Minagawa J."/>
            <person name="Obokata J."/>
            <person name="Shigenobu S."/>
        </authorList>
    </citation>
    <scope>NUCLEOTIDE SEQUENCE [LARGE SCALE GENOMIC DNA]</scope>
</reference>
<sequence>MLTTKHLSEMQEHHSRTEVKQKPTAVIVFTANMCRIDLSDQLIAYNLMHRKTIKWWKKLAFHMLSITLLQAQILHNKFVKAAGKRQWQLCDFAKDVCLGLVRNGGKLAKLQMRPVSWTGLSANISLFQSTWKTDEKKGFLSRLLQIG</sequence>
<dbReference type="AlphaFoldDB" id="A0AAV4GVB3"/>
<comment type="caution">
    <text evidence="1">The sequence shown here is derived from an EMBL/GenBank/DDBJ whole genome shotgun (WGS) entry which is preliminary data.</text>
</comment>
<dbReference type="EMBL" id="BMAT01012273">
    <property type="protein sequence ID" value="GFR89026.1"/>
    <property type="molecule type" value="Genomic_DNA"/>
</dbReference>
<accession>A0AAV4GVB3</accession>
<name>A0AAV4GVB3_9GAST</name>
<dbReference type="PANTHER" id="PTHR46599:SF3">
    <property type="entry name" value="PIGGYBAC TRANSPOSABLE ELEMENT-DERIVED PROTEIN 4"/>
    <property type="match status" value="1"/>
</dbReference>
<evidence type="ECO:0000313" key="1">
    <source>
        <dbReference type="EMBL" id="GFR89026.1"/>
    </source>
</evidence>
<dbReference type="Proteomes" id="UP000762676">
    <property type="component" value="Unassembled WGS sequence"/>
</dbReference>
<evidence type="ECO:0000313" key="2">
    <source>
        <dbReference type="Proteomes" id="UP000762676"/>
    </source>
</evidence>
<gene>
    <name evidence="1" type="ORF">ElyMa_006114500</name>
</gene>
<keyword evidence="2" id="KW-1185">Reference proteome</keyword>
<organism evidence="1 2">
    <name type="scientific">Elysia marginata</name>
    <dbReference type="NCBI Taxonomy" id="1093978"/>
    <lineage>
        <taxon>Eukaryota</taxon>
        <taxon>Metazoa</taxon>
        <taxon>Spiralia</taxon>
        <taxon>Lophotrochozoa</taxon>
        <taxon>Mollusca</taxon>
        <taxon>Gastropoda</taxon>
        <taxon>Heterobranchia</taxon>
        <taxon>Euthyneura</taxon>
        <taxon>Panpulmonata</taxon>
        <taxon>Sacoglossa</taxon>
        <taxon>Placobranchoidea</taxon>
        <taxon>Plakobranchidae</taxon>
        <taxon>Elysia</taxon>
    </lineage>
</organism>